<gene>
    <name evidence="1" type="ORF">RPERSI_LOCUS2197</name>
</gene>
<dbReference type="EMBL" id="CAJVQC010002326">
    <property type="protein sequence ID" value="CAG8509574.1"/>
    <property type="molecule type" value="Genomic_DNA"/>
</dbReference>
<organism evidence="1 2">
    <name type="scientific">Racocetra persica</name>
    <dbReference type="NCBI Taxonomy" id="160502"/>
    <lineage>
        <taxon>Eukaryota</taxon>
        <taxon>Fungi</taxon>
        <taxon>Fungi incertae sedis</taxon>
        <taxon>Mucoromycota</taxon>
        <taxon>Glomeromycotina</taxon>
        <taxon>Glomeromycetes</taxon>
        <taxon>Diversisporales</taxon>
        <taxon>Gigasporaceae</taxon>
        <taxon>Racocetra</taxon>
    </lineage>
</organism>
<evidence type="ECO:0000313" key="1">
    <source>
        <dbReference type="EMBL" id="CAG8509574.1"/>
    </source>
</evidence>
<sequence>MLPVAYADGNDEKNENFQQIDIQVKERYIVILLQSNDYGEYGLEIIVLE</sequence>
<accession>A0ACA9L7S2</accession>
<reference evidence="1" key="1">
    <citation type="submission" date="2021-06" db="EMBL/GenBank/DDBJ databases">
        <authorList>
            <person name="Kallberg Y."/>
            <person name="Tangrot J."/>
            <person name="Rosling A."/>
        </authorList>
    </citation>
    <scope>NUCLEOTIDE SEQUENCE</scope>
    <source>
        <strain evidence="1">MA461A</strain>
    </source>
</reference>
<dbReference type="Proteomes" id="UP000789920">
    <property type="component" value="Unassembled WGS sequence"/>
</dbReference>
<proteinExistence type="predicted"/>
<protein>
    <submittedName>
        <fullName evidence="1">33741_t:CDS:1</fullName>
    </submittedName>
</protein>
<comment type="caution">
    <text evidence="1">The sequence shown here is derived from an EMBL/GenBank/DDBJ whole genome shotgun (WGS) entry which is preliminary data.</text>
</comment>
<name>A0ACA9L7S2_9GLOM</name>
<evidence type="ECO:0000313" key="2">
    <source>
        <dbReference type="Proteomes" id="UP000789920"/>
    </source>
</evidence>
<keyword evidence="2" id="KW-1185">Reference proteome</keyword>